<sequence length="333" mass="36437">MTLFNSGKKLLQGTAVAGALAISATAVQAADMTFRGASLFDNEHAYSKTLIRFGELVNEYSGKDIEFDLRGNSELGIEPDYINFLNQGVAIDYAIAAPSNLARFAPSVPLMDMPFVFRDLDHWNAVLSSGVLKPLEDVILERADIKVIGYAGGGTRNLISNKQISNMEELAGHKMRVMGAPIQARVFEALTAAPSAIAYSEVYNAIQTGVVDGLENESASLLQYKFFEVAPHVTLTQHSITVRPILFSGKSFAKLSPEMQEVVLRAGKEAGEYGRELESRQDGEKLKQMEAAKQIQVHPFAERAKLLDLVIPVQDSYAKELGAEDLLQAIREK</sequence>
<evidence type="ECO:0000256" key="5">
    <source>
        <dbReference type="SAM" id="SignalP"/>
    </source>
</evidence>
<dbReference type="NCBIfam" id="NF037995">
    <property type="entry name" value="TRAP_S1"/>
    <property type="match status" value="1"/>
</dbReference>
<proteinExistence type="inferred from homology"/>
<evidence type="ECO:0000256" key="3">
    <source>
        <dbReference type="ARBA" id="ARBA00022448"/>
    </source>
</evidence>
<dbReference type="OrthoDB" id="8204956at2"/>
<keyword evidence="3" id="KW-0813">Transport</keyword>
<evidence type="ECO:0000313" key="6">
    <source>
        <dbReference type="EMBL" id="TQV77834.1"/>
    </source>
</evidence>
<organism evidence="6 7">
    <name type="scientific">Denitrobaculum tricleocarpae</name>
    <dbReference type="NCBI Taxonomy" id="2591009"/>
    <lineage>
        <taxon>Bacteria</taxon>
        <taxon>Pseudomonadati</taxon>
        <taxon>Pseudomonadota</taxon>
        <taxon>Alphaproteobacteria</taxon>
        <taxon>Rhodospirillales</taxon>
        <taxon>Rhodospirillaceae</taxon>
        <taxon>Denitrobaculum</taxon>
    </lineage>
</organism>
<dbReference type="InterPro" id="IPR004682">
    <property type="entry name" value="TRAP_DctP"/>
</dbReference>
<feature type="chain" id="PRO_5021760211" evidence="5">
    <location>
        <begin position="30"/>
        <end position="333"/>
    </location>
</feature>
<dbReference type="AlphaFoldDB" id="A0A545TKT3"/>
<dbReference type="InterPro" id="IPR038404">
    <property type="entry name" value="TRAP_DctP_sf"/>
</dbReference>
<dbReference type="Gene3D" id="3.40.190.170">
    <property type="entry name" value="Bacterial extracellular solute-binding protein, family 7"/>
    <property type="match status" value="1"/>
</dbReference>
<dbReference type="RefSeq" id="WP_142898177.1">
    <property type="nucleotide sequence ID" value="NZ_ML660058.1"/>
</dbReference>
<gene>
    <name evidence="6" type="ORF">FKG95_19975</name>
</gene>
<dbReference type="Pfam" id="PF03480">
    <property type="entry name" value="DctP"/>
    <property type="match status" value="1"/>
</dbReference>
<reference evidence="6 7" key="1">
    <citation type="submission" date="2019-06" db="EMBL/GenBank/DDBJ databases">
        <title>Whole genome sequence for Rhodospirillaceae sp. R148.</title>
        <authorList>
            <person name="Wang G."/>
        </authorList>
    </citation>
    <scope>NUCLEOTIDE SEQUENCE [LARGE SCALE GENOMIC DNA]</scope>
    <source>
        <strain evidence="6 7">R148</strain>
    </source>
</reference>
<dbReference type="Proteomes" id="UP000315252">
    <property type="component" value="Unassembled WGS sequence"/>
</dbReference>
<dbReference type="PANTHER" id="PTHR33376">
    <property type="match status" value="1"/>
</dbReference>
<dbReference type="PANTHER" id="PTHR33376:SF4">
    <property type="entry name" value="SIALIC ACID-BINDING PERIPLASMIC PROTEIN SIAP"/>
    <property type="match status" value="1"/>
</dbReference>
<accession>A0A545TKT3</accession>
<evidence type="ECO:0000256" key="4">
    <source>
        <dbReference type="ARBA" id="ARBA00022729"/>
    </source>
</evidence>
<dbReference type="CDD" id="cd13603">
    <property type="entry name" value="PBP2_TRAP_Siap_TeaA_like"/>
    <property type="match status" value="1"/>
</dbReference>
<dbReference type="GO" id="GO:0055085">
    <property type="term" value="P:transmembrane transport"/>
    <property type="evidence" value="ECO:0007669"/>
    <property type="project" value="InterPro"/>
</dbReference>
<comment type="similarity">
    <text evidence="2">Belongs to the bacterial solute-binding protein 7 family.</text>
</comment>
<keyword evidence="4 5" id="KW-0732">Signal</keyword>
<comment type="subcellular location">
    <subcellularLocation>
        <location evidence="1">Cell envelope</location>
    </subcellularLocation>
</comment>
<dbReference type="EMBL" id="VHSH01000007">
    <property type="protein sequence ID" value="TQV77834.1"/>
    <property type="molecule type" value="Genomic_DNA"/>
</dbReference>
<name>A0A545TKT3_9PROT</name>
<evidence type="ECO:0000256" key="2">
    <source>
        <dbReference type="ARBA" id="ARBA00009023"/>
    </source>
</evidence>
<comment type="caution">
    <text evidence="6">The sequence shown here is derived from an EMBL/GenBank/DDBJ whole genome shotgun (WGS) entry which is preliminary data.</text>
</comment>
<dbReference type="InterPro" id="IPR018389">
    <property type="entry name" value="DctP_fam"/>
</dbReference>
<feature type="signal peptide" evidence="5">
    <location>
        <begin position="1"/>
        <end position="29"/>
    </location>
</feature>
<protein>
    <submittedName>
        <fullName evidence="6">TRAP transporter substrate-binding protein</fullName>
    </submittedName>
</protein>
<evidence type="ECO:0000256" key="1">
    <source>
        <dbReference type="ARBA" id="ARBA00004196"/>
    </source>
</evidence>
<dbReference type="GO" id="GO:0030288">
    <property type="term" value="C:outer membrane-bounded periplasmic space"/>
    <property type="evidence" value="ECO:0007669"/>
    <property type="project" value="InterPro"/>
</dbReference>
<dbReference type="PIRSF" id="PIRSF006470">
    <property type="entry name" value="DctB"/>
    <property type="match status" value="1"/>
</dbReference>
<keyword evidence="7" id="KW-1185">Reference proteome</keyword>
<evidence type="ECO:0000313" key="7">
    <source>
        <dbReference type="Proteomes" id="UP000315252"/>
    </source>
</evidence>